<dbReference type="Pfam" id="PF00156">
    <property type="entry name" value="Pribosyltran"/>
    <property type="match status" value="1"/>
</dbReference>
<evidence type="ECO:0000256" key="2">
    <source>
        <dbReference type="ARBA" id="ARBA00004496"/>
    </source>
</evidence>
<dbReference type="AlphaFoldDB" id="A0A8J7Q9F9"/>
<dbReference type="GO" id="GO:0005829">
    <property type="term" value="C:cytosol"/>
    <property type="evidence" value="ECO:0007669"/>
    <property type="project" value="TreeGrafter"/>
</dbReference>
<evidence type="ECO:0000256" key="3">
    <source>
        <dbReference type="ARBA" id="ARBA00004669"/>
    </source>
</evidence>
<dbReference type="NCBIfam" id="TIGR01203">
    <property type="entry name" value="HGPRTase"/>
    <property type="match status" value="1"/>
</dbReference>
<feature type="domain" description="Phosphoribosyltransferase" evidence="16">
    <location>
        <begin position="8"/>
        <end position="159"/>
    </location>
</feature>
<dbReference type="InterPro" id="IPR050408">
    <property type="entry name" value="HGPRT"/>
</dbReference>
<evidence type="ECO:0000256" key="11">
    <source>
        <dbReference type="ARBA" id="ARBA00022741"/>
    </source>
</evidence>
<dbReference type="CDD" id="cd06223">
    <property type="entry name" value="PRTases_typeI"/>
    <property type="match status" value="1"/>
</dbReference>
<comment type="caution">
    <text evidence="17">The sequence shown here is derived from an EMBL/GenBank/DDBJ whole genome shotgun (WGS) entry which is preliminary data.</text>
</comment>
<dbReference type="InterPro" id="IPR005904">
    <property type="entry name" value="Hxn_phspho_trans"/>
</dbReference>
<comment type="similarity">
    <text evidence="4 15">Belongs to the purine/pyrimidine phosphoribosyltransferase family.</text>
</comment>
<dbReference type="SUPFAM" id="SSF53271">
    <property type="entry name" value="PRTase-like"/>
    <property type="match status" value="1"/>
</dbReference>
<reference evidence="17" key="1">
    <citation type="submission" date="2021-03" db="EMBL/GenBank/DDBJ databases">
        <authorList>
            <person name="Wang G."/>
        </authorList>
    </citation>
    <scope>NUCLEOTIDE SEQUENCE</scope>
    <source>
        <strain evidence="17">KCTC 12899</strain>
    </source>
</reference>
<keyword evidence="10 15" id="KW-0660">Purine salvage</keyword>
<dbReference type="EMBL" id="JAFREP010000016">
    <property type="protein sequence ID" value="MBO1320172.1"/>
    <property type="molecule type" value="Genomic_DNA"/>
</dbReference>
<evidence type="ECO:0000259" key="16">
    <source>
        <dbReference type="Pfam" id="PF00156"/>
    </source>
</evidence>
<evidence type="ECO:0000256" key="4">
    <source>
        <dbReference type="ARBA" id="ARBA00008391"/>
    </source>
</evidence>
<evidence type="ECO:0000313" key="18">
    <source>
        <dbReference type="Proteomes" id="UP000664417"/>
    </source>
</evidence>
<dbReference type="RefSeq" id="WP_207860126.1">
    <property type="nucleotide sequence ID" value="NZ_JAFREP010000016.1"/>
</dbReference>
<dbReference type="GO" id="GO:0006166">
    <property type="term" value="P:purine ribonucleoside salvage"/>
    <property type="evidence" value="ECO:0007669"/>
    <property type="project" value="UniProtKB-KW"/>
</dbReference>
<dbReference type="GO" id="GO:0052657">
    <property type="term" value="F:guanine phosphoribosyltransferase activity"/>
    <property type="evidence" value="ECO:0007669"/>
    <property type="project" value="UniProtKB-ARBA"/>
</dbReference>
<keyword evidence="18" id="KW-1185">Reference proteome</keyword>
<evidence type="ECO:0000256" key="10">
    <source>
        <dbReference type="ARBA" id="ARBA00022726"/>
    </source>
</evidence>
<evidence type="ECO:0000256" key="12">
    <source>
        <dbReference type="ARBA" id="ARBA00022842"/>
    </source>
</evidence>
<dbReference type="Gene3D" id="3.40.50.2020">
    <property type="match status" value="1"/>
</dbReference>
<organism evidence="17 18">
    <name type="scientific">Acanthopleuribacter pedis</name>
    <dbReference type="NCBI Taxonomy" id="442870"/>
    <lineage>
        <taxon>Bacteria</taxon>
        <taxon>Pseudomonadati</taxon>
        <taxon>Acidobacteriota</taxon>
        <taxon>Holophagae</taxon>
        <taxon>Acanthopleuribacterales</taxon>
        <taxon>Acanthopleuribacteraceae</taxon>
        <taxon>Acanthopleuribacter</taxon>
    </lineage>
</organism>
<comment type="subcellular location">
    <subcellularLocation>
        <location evidence="2 15">Cytoplasm</location>
    </subcellularLocation>
</comment>
<keyword evidence="6 15" id="KW-0963">Cytoplasm</keyword>
<accession>A0A8J7Q9F9</accession>
<name>A0A8J7Q9F9_9BACT</name>
<dbReference type="GO" id="GO:0000287">
    <property type="term" value="F:magnesium ion binding"/>
    <property type="evidence" value="ECO:0007669"/>
    <property type="project" value="TreeGrafter"/>
</dbReference>
<evidence type="ECO:0000256" key="6">
    <source>
        <dbReference type="ARBA" id="ARBA00022490"/>
    </source>
</evidence>
<keyword evidence="7 15" id="KW-0328">Glycosyltransferase</keyword>
<dbReference type="PANTHER" id="PTHR43340">
    <property type="entry name" value="HYPOXANTHINE-GUANINE PHOSPHORIBOSYLTRANSFERASE"/>
    <property type="match status" value="1"/>
</dbReference>
<evidence type="ECO:0000256" key="9">
    <source>
        <dbReference type="ARBA" id="ARBA00022723"/>
    </source>
</evidence>
<evidence type="ECO:0000256" key="14">
    <source>
        <dbReference type="ARBA" id="ARBA00049402"/>
    </source>
</evidence>
<evidence type="ECO:0000256" key="15">
    <source>
        <dbReference type="RuleBase" id="RU364099"/>
    </source>
</evidence>
<dbReference type="GO" id="GO:0006178">
    <property type="term" value="P:guanine salvage"/>
    <property type="evidence" value="ECO:0007669"/>
    <property type="project" value="TreeGrafter"/>
</dbReference>
<evidence type="ECO:0000256" key="5">
    <source>
        <dbReference type="ARBA" id="ARBA00011895"/>
    </source>
</evidence>
<evidence type="ECO:0000256" key="7">
    <source>
        <dbReference type="ARBA" id="ARBA00022676"/>
    </source>
</evidence>
<evidence type="ECO:0000256" key="1">
    <source>
        <dbReference type="ARBA" id="ARBA00001946"/>
    </source>
</evidence>
<keyword evidence="9 15" id="KW-0479">Metal-binding</keyword>
<proteinExistence type="inferred from homology"/>
<comment type="pathway">
    <text evidence="3 15">Purine metabolism; IMP biosynthesis via salvage pathway; IMP from hypoxanthine: step 1/1.</text>
</comment>
<keyword evidence="12 15" id="KW-0460">Magnesium</keyword>
<keyword evidence="8 15" id="KW-0808">Transferase</keyword>
<sequence length="176" mass="19509">MRGKVTETLLTADQIQKRVAELGAQINEDYKDTELFGVCLLKGSIIFCADLVRHLTIPVRVDVMRASSYGGGTESSGSVKILQDLDVDISGKDVLIIEDIVDTGRTLHRTLELLSVRHPSSLKVCSLLDKPSRRVVDVDIAYTGFTIEDKFVIGYGLDYDEYFRNLPYIGVLDPNG</sequence>
<dbReference type="GO" id="GO:0004422">
    <property type="term" value="F:hypoxanthine phosphoribosyltransferase activity"/>
    <property type="evidence" value="ECO:0007669"/>
    <property type="project" value="InterPro"/>
</dbReference>
<keyword evidence="11 15" id="KW-0547">Nucleotide-binding</keyword>
<dbReference type="PANTHER" id="PTHR43340:SF1">
    <property type="entry name" value="HYPOXANTHINE PHOSPHORIBOSYLTRANSFERASE"/>
    <property type="match status" value="1"/>
</dbReference>
<dbReference type="GO" id="GO:0000166">
    <property type="term" value="F:nucleotide binding"/>
    <property type="evidence" value="ECO:0007669"/>
    <property type="project" value="UniProtKB-KW"/>
</dbReference>
<evidence type="ECO:0000256" key="13">
    <source>
        <dbReference type="ARBA" id="ARBA00048811"/>
    </source>
</evidence>
<evidence type="ECO:0000313" key="17">
    <source>
        <dbReference type="EMBL" id="MBO1320172.1"/>
    </source>
</evidence>
<dbReference type="UniPathway" id="UPA00591">
    <property type="reaction ID" value="UER00648"/>
</dbReference>
<evidence type="ECO:0000256" key="8">
    <source>
        <dbReference type="ARBA" id="ARBA00022679"/>
    </source>
</evidence>
<dbReference type="EC" id="2.4.2.8" evidence="5 15"/>
<comment type="cofactor">
    <cofactor evidence="1 15">
        <name>Mg(2+)</name>
        <dbReference type="ChEBI" id="CHEBI:18420"/>
    </cofactor>
</comment>
<dbReference type="FunFam" id="3.40.50.2020:FF:000006">
    <property type="entry name" value="Hypoxanthine phosphoribosyltransferase"/>
    <property type="match status" value="1"/>
</dbReference>
<comment type="catalytic activity">
    <reaction evidence="14">
        <text>IMP + diphosphate = hypoxanthine + 5-phospho-alpha-D-ribose 1-diphosphate</text>
        <dbReference type="Rhea" id="RHEA:17973"/>
        <dbReference type="ChEBI" id="CHEBI:17368"/>
        <dbReference type="ChEBI" id="CHEBI:33019"/>
        <dbReference type="ChEBI" id="CHEBI:58017"/>
        <dbReference type="ChEBI" id="CHEBI:58053"/>
        <dbReference type="EC" id="2.4.2.8"/>
    </reaction>
    <physiologicalReaction direction="right-to-left" evidence="14">
        <dbReference type="Rhea" id="RHEA:17975"/>
    </physiologicalReaction>
</comment>
<comment type="catalytic activity">
    <reaction evidence="13">
        <text>GMP + diphosphate = guanine + 5-phospho-alpha-D-ribose 1-diphosphate</text>
        <dbReference type="Rhea" id="RHEA:25424"/>
        <dbReference type="ChEBI" id="CHEBI:16235"/>
        <dbReference type="ChEBI" id="CHEBI:33019"/>
        <dbReference type="ChEBI" id="CHEBI:58017"/>
        <dbReference type="ChEBI" id="CHEBI:58115"/>
        <dbReference type="EC" id="2.4.2.8"/>
    </reaction>
    <physiologicalReaction direction="right-to-left" evidence="13">
        <dbReference type="Rhea" id="RHEA:25426"/>
    </physiologicalReaction>
</comment>
<gene>
    <name evidence="17" type="primary">hpt</name>
    <name evidence="17" type="ORF">J3U88_16980</name>
</gene>
<dbReference type="GO" id="GO:0046100">
    <property type="term" value="P:hypoxanthine metabolic process"/>
    <property type="evidence" value="ECO:0007669"/>
    <property type="project" value="TreeGrafter"/>
</dbReference>
<dbReference type="GO" id="GO:0032264">
    <property type="term" value="P:IMP salvage"/>
    <property type="evidence" value="ECO:0007669"/>
    <property type="project" value="UniProtKB-UniPathway"/>
</dbReference>
<dbReference type="GO" id="GO:0032263">
    <property type="term" value="P:GMP salvage"/>
    <property type="evidence" value="ECO:0007669"/>
    <property type="project" value="TreeGrafter"/>
</dbReference>
<protein>
    <recommendedName>
        <fullName evidence="5 15">Hypoxanthine phosphoribosyltransferase</fullName>
        <ecNumber evidence="5 15">2.4.2.8</ecNumber>
    </recommendedName>
</protein>
<dbReference type="InterPro" id="IPR029057">
    <property type="entry name" value="PRTase-like"/>
</dbReference>
<dbReference type="InterPro" id="IPR000836">
    <property type="entry name" value="PRTase_dom"/>
</dbReference>
<dbReference type="Proteomes" id="UP000664417">
    <property type="component" value="Unassembled WGS sequence"/>
</dbReference>